<dbReference type="GeneTree" id="ENSGT00390000006103"/>
<evidence type="ECO:0000256" key="7">
    <source>
        <dbReference type="ARBA" id="ARBA00023014"/>
    </source>
</evidence>
<comment type="subunit">
    <text evidence="11">Associates with the mitochondrial ribosome (mitoribosome).</text>
</comment>
<comment type="function">
    <text evidence="9">Mitochondrial ribosome (mitoribosome) assembly factor. Binds at the interface of the head and body domains of the mitochondrial small ribosomal subunit (mt-SSU), occluding the mRNA channel and preventing compaction of the head domain towards the body. Probable inactive methyltransferase: retains the characteristic folding and ability to bind S-adenosyl-L-methionine, but it probably lost its methyltransferase activity.</text>
</comment>
<dbReference type="OMA" id="PRKHPGI"/>
<evidence type="ECO:0000256" key="11">
    <source>
        <dbReference type="ARBA" id="ARBA00062800"/>
    </source>
</evidence>
<proteinExistence type="inferred from homology"/>
<feature type="compositionally biased region" description="Basic and acidic residues" evidence="14">
    <location>
        <begin position="456"/>
        <end position="466"/>
    </location>
</feature>
<dbReference type="GO" id="GO:0042274">
    <property type="term" value="P:ribosomal small subunit biogenesis"/>
    <property type="evidence" value="ECO:0007669"/>
    <property type="project" value="UniProtKB-ARBA"/>
</dbReference>
<comment type="subcellular location">
    <subcellularLocation>
        <location evidence="1">Mitochondrion matrix</location>
    </subcellularLocation>
</comment>
<evidence type="ECO:0000256" key="2">
    <source>
        <dbReference type="ARBA" id="ARBA00022485"/>
    </source>
</evidence>
<evidence type="ECO:0000256" key="4">
    <source>
        <dbReference type="ARBA" id="ARBA00022723"/>
    </source>
</evidence>
<evidence type="ECO:0000256" key="6">
    <source>
        <dbReference type="ARBA" id="ARBA00023004"/>
    </source>
</evidence>
<evidence type="ECO:0000256" key="5">
    <source>
        <dbReference type="ARBA" id="ARBA00022946"/>
    </source>
</evidence>
<keyword evidence="6" id="KW-0408">Iron</keyword>
<evidence type="ECO:0000256" key="8">
    <source>
        <dbReference type="ARBA" id="ARBA00023128"/>
    </source>
</evidence>
<dbReference type="Proteomes" id="UP000264820">
    <property type="component" value="Unplaced"/>
</dbReference>
<dbReference type="STRING" id="109280.ENSHCOP00000009745"/>
<sequence length="466" mass="53016">MATWNYVSCIFCHRSTVVRRIAAVRCLSAVANPQSQADFLNKEPHKRHPGVTHLKTLRLPDELLMAARSIIERSQVIQLPERARKLTNFLWSRKRAAEDSTVRKKAVSLEKELWKKAMEKGGDLDEQAVADRIKRDVLSELRRTFYHWTPLKYDEELGMVYMVAKLAGGYAAVKRALNEIKKRDPTFAPRSLLDFGSGLGTVAWASHAFWSATLNELVCVDISGSMNILAERLLKGDDEHNEAHIKHVYFRQFLPISPKVQFDLVASAFTLSEIPGAKEREEAVITLWRKTASYLLLVENGTKEGHQILMDARDSILQNKDEIVHDTRPASVFAPCPHEASCPKLALPSIMPCNFQQVYMPLYGRNSLTERFSYLIMTRERHHPQSEGAVVDWSRLIAPPKARTRHVHCHLCRPDGQLEHVVVTASKHGRDVYRCARNSEWGDRLPLVPDDDNQTEDDKNGEPTKC</sequence>
<dbReference type="FunFam" id="3.40.50.150:FF:000196">
    <property type="entry name" value="methyltransferase-like protein 17, mitochondrial"/>
    <property type="match status" value="1"/>
</dbReference>
<protein>
    <recommendedName>
        <fullName evidence="12">Ribosome assembly protein METTL17, mitochondrial</fullName>
    </recommendedName>
    <alternativeName>
        <fullName evidence="13">Methyltransferase-like protein 17</fullName>
    </alternativeName>
</protein>
<dbReference type="InterPro" id="IPR029063">
    <property type="entry name" value="SAM-dependent_MTases_sf"/>
</dbReference>
<dbReference type="GO" id="GO:0008168">
    <property type="term" value="F:methyltransferase activity"/>
    <property type="evidence" value="ECO:0007669"/>
    <property type="project" value="InterPro"/>
</dbReference>
<dbReference type="Pfam" id="PF09243">
    <property type="entry name" value="Rsm22"/>
    <property type="match status" value="1"/>
</dbReference>
<keyword evidence="5" id="KW-0809">Transit peptide</keyword>
<dbReference type="GO" id="GO:0005763">
    <property type="term" value="C:mitochondrial small ribosomal subunit"/>
    <property type="evidence" value="ECO:0007669"/>
    <property type="project" value="TreeGrafter"/>
</dbReference>
<dbReference type="GO" id="GO:0051539">
    <property type="term" value="F:4 iron, 4 sulfur cluster binding"/>
    <property type="evidence" value="ECO:0007669"/>
    <property type="project" value="UniProtKB-KW"/>
</dbReference>
<dbReference type="InterPro" id="IPR052571">
    <property type="entry name" value="Mt_RNA_Methyltransferase"/>
</dbReference>
<evidence type="ECO:0000256" key="13">
    <source>
        <dbReference type="ARBA" id="ARBA00081511"/>
    </source>
</evidence>
<comment type="similarity">
    <text evidence="10">Belongs to the methyltransferase superfamily. Rsm22 family.</text>
</comment>
<dbReference type="InterPro" id="IPR015324">
    <property type="entry name" value="Ribosomal_Rsm22-like"/>
</dbReference>
<dbReference type="PANTHER" id="PTHR13184:SF5">
    <property type="entry name" value="METHYLTRANSFERASE-LIKE PROTEIN 17, MITOCHONDRIAL"/>
    <property type="match status" value="1"/>
</dbReference>
<keyword evidence="3" id="KW-0949">S-adenosyl-L-methionine</keyword>
<evidence type="ECO:0000256" key="3">
    <source>
        <dbReference type="ARBA" id="ARBA00022691"/>
    </source>
</evidence>
<evidence type="ECO:0000313" key="15">
    <source>
        <dbReference type="Ensembl" id="ENSHCOP00000009745.1"/>
    </source>
</evidence>
<reference evidence="15" key="1">
    <citation type="submission" date="2025-08" db="UniProtKB">
        <authorList>
            <consortium name="Ensembl"/>
        </authorList>
    </citation>
    <scope>IDENTIFICATION</scope>
</reference>
<dbReference type="Gene3D" id="3.40.50.150">
    <property type="entry name" value="Vaccinia Virus protein VP39"/>
    <property type="match status" value="1"/>
</dbReference>
<feature type="region of interest" description="Disordered" evidence="14">
    <location>
        <begin position="444"/>
        <end position="466"/>
    </location>
</feature>
<dbReference type="OrthoDB" id="421327at2759"/>
<organism evidence="15 16">
    <name type="scientific">Hippocampus comes</name>
    <name type="common">Tiger tail seahorse</name>
    <dbReference type="NCBI Taxonomy" id="109280"/>
    <lineage>
        <taxon>Eukaryota</taxon>
        <taxon>Metazoa</taxon>
        <taxon>Chordata</taxon>
        <taxon>Craniata</taxon>
        <taxon>Vertebrata</taxon>
        <taxon>Euteleostomi</taxon>
        <taxon>Actinopterygii</taxon>
        <taxon>Neopterygii</taxon>
        <taxon>Teleostei</taxon>
        <taxon>Neoteleostei</taxon>
        <taxon>Acanthomorphata</taxon>
        <taxon>Syngnathiaria</taxon>
        <taxon>Syngnathiformes</taxon>
        <taxon>Syngnathoidei</taxon>
        <taxon>Syngnathidae</taxon>
        <taxon>Hippocampus</taxon>
    </lineage>
</organism>
<keyword evidence="7" id="KW-0411">Iron-sulfur</keyword>
<dbReference type="AlphaFoldDB" id="A0A3Q2XXR0"/>
<dbReference type="PANTHER" id="PTHR13184">
    <property type="entry name" value="37S RIBOSOMAL PROTEIN S22"/>
    <property type="match status" value="1"/>
</dbReference>
<keyword evidence="16" id="KW-1185">Reference proteome</keyword>
<dbReference type="CTD" id="64745"/>
<evidence type="ECO:0000256" key="9">
    <source>
        <dbReference type="ARBA" id="ARBA00045681"/>
    </source>
</evidence>
<reference evidence="15" key="2">
    <citation type="submission" date="2025-09" db="UniProtKB">
        <authorList>
            <consortium name="Ensembl"/>
        </authorList>
    </citation>
    <scope>IDENTIFICATION</scope>
</reference>
<keyword evidence="4" id="KW-0479">Metal-binding</keyword>
<evidence type="ECO:0000256" key="10">
    <source>
        <dbReference type="ARBA" id="ARBA00060800"/>
    </source>
</evidence>
<dbReference type="RefSeq" id="XP_019748490.1">
    <property type="nucleotide sequence ID" value="XM_019892931.1"/>
</dbReference>
<dbReference type="GeneID" id="109529517"/>
<accession>A0A3Q2XXR0</accession>
<dbReference type="GO" id="GO:0046872">
    <property type="term" value="F:metal ion binding"/>
    <property type="evidence" value="ECO:0007669"/>
    <property type="project" value="UniProtKB-KW"/>
</dbReference>
<evidence type="ECO:0000313" key="16">
    <source>
        <dbReference type="Proteomes" id="UP000264820"/>
    </source>
</evidence>
<keyword evidence="8" id="KW-0496">Mitochondrion</keyword>
<evidence type="ECO:0000256" key="12">
    <source>
        <dbReference type="ARBA" id="ARBA00069745"/>
    </source>
</evidence>
<evidence type="ECO:0000256" key="14">
    <source>
        <dbReference type="SAM" id="MobiDB-lite"/>
    </source>
</evidence>
<name>A0A3Q2XXR0_HIPCM</name>
<evidence type="ECO:0000256" key="1">
    <source>
        <dbReference type="ARBA" id="ARBA00004305"/>
    </source>
</evidence>
<dbReference type="GO" id="GO:0006412">
    <property type="term" value="P:translation"/>
    <property type="evidence" value="ECO:0007669"/>
    <property type="project" value="InterPro"/>
</dbReference>
<dbReference type="KEGG" id="hcq:109529517"/>
<dbReference type="SUPFAM" id="SSF53335">
    <property type="entry name" value="S-adenosyl-L-methionine-dependent methyltransferases"/>
    <property type="match status" value="1"/>
</dbReference>
<keyword evidence="2" id="KW-0004">4Fe-4S</keyword>
<dbReference type="GO" id="GO:0003735">
    <property type="term" value="F:structural constituent of ribosome"/>
    <property type="evidence" value="ECO:0007669"/>
    <property type="project" value="TreeGrafter"/>
</dbReference>
<dbReference type="Ensembl" id="ENSHCOT00000015951.1">
    <property type="protein sequence ID" value="ENSHCOP00000009745.1"/>
    <property type="gene ID" value="ENSHCOG00000012231.1"/>
</dbReference>